<dbReference type="AlphaFoldDB" id="D3BF62"/>
<dbReference type="InParanoid" id="D3BF62"/>
<evidence type="ECO:0000256" key="2">
    <source>
        <dbReference type="SAM" id="SignalP"/>
    </source>
</evidence>
<accession>D3BF62</accession>
<keyword evidence="2" id="KW-0732">Signal</keyword>
<dbReference type="RefSeq" id="XP_020431897.1">
    <property type="nucleotide sequence ID" value="XM_020577449.1"/>
</dbReference>
<dbReference type="CDD" id="cd12087">
    <property type="entry name" value="TM_EGFR-like"/>
    <property type="match status" value="1"/>
</dbReference>
<evidence type="ECO:0000256" key="1">
    <source>
        <dbReference type="SAM" id="Phobius"/>
    </source>
</evidence>
<evidence type="ECO:0000313" key="4">
    <source>
        <dbReference type="Proteomes" id="UP000001396"/>
    </source>
</evidence>
<feature type="chain" id="PRO_5003042217" evidence="2">
    <location>
        <begin position="21"/>
        <end position="171"/>
    </location>
</feature>
<proteinExistence type="predicted"/>
<keyword evidence="4" id="KW-1185">Reference proteome</keyword>
<sequence>MNKVIILVVLVAVFSTFVDATSDCCIGFVGFDGIPFCSYEHYNSAMYTWHCSGLLGYTNGETVCTSCYSRPGPGLIAIIIVGCMLVLIGFIVAWFRYRRRQQLVNNYLVSATKHHDHCVATQPPAQYYGYQLVPQYHQQGNGAVLYSGAPYPNQYPTPYPTSSVSVTANHQ</sequence>
<name>D3BF62_HETP5</name>
<gene>
    <name evidence="3" type="ORF">PPL_06595</name>
</gene>
<dbReference type="EMBL" id="ADBJ01000031">
    <property type="protein sequence ID" value="EFA79776.1"/>
    <property type="molecule type" value="Genomic_DNA"/>
</dbReference>
<keyword evidence="1" id="KW-0812">Transmembrane</keyword>
<keyword evidence="1" id="KW-0472">Membrane</keyword>
<dbReference type="GeneID" id="31362077"/>
<keyword evidence="1" id="KW-1133">Transmembrane helix</keyword>
<feature type="transmembrane region" description="Helical" evidence="1">
    <location>
        <begin position="75"/>
        <end position="95"/>
    </location>
</feature>
<feature type="signal peptide" evidence="2">
    <location>
        <begin position="1"/>
        <end position="20"/>
    </location>
</feature>
<organism evidence="3 4">
    <name type="scientific">Heterostelium pallidum (strain ATCC 26659 / Pp 5 / PN500)</name>
    <name type="common">Cellular slime mold</name>
    <name type="synonym">Polysphondylium pallidum</name>
    <dbReference type="NCBI Taxonomy" id="670386"/>
    <lineage>
        <taxon>Eukaryota</taxon>
        <taxon>Amoebozoa</taxon>
        <taxon>Evosea</taxon>
        <taxon>Eumycetozoa</taxon>
        <taxon>Dictyostelia</taxon>
        <taxon>Acytosteliales</taxon>
        <taxon>Acytosteliaceae</taxon>
        <taxon>Heterostelium</taxon>
    </lineage>
</organism>
<evidence type="ECO:0000313" key="3">
    <source>
        <dbReference type="EMBL" id="EFA79776.1"/>
    </source>
</evidence>
<comment type="caution">
    <text evidence="3">The sequence shown here is derived from an EMBL/GenBank/DDBJ whole genome shotgun (WGS) entry which is preliminary data.</text>
</comment>
<protein>
    <submittedName>
        <fullName evidence="3">Uncharacterized protein</fullName>
    </submittedName>
</protein>
<reference evidence="3 4" key="1">
    <citation type="journal article" date="2011" name="Genome Res.">
        <title>Phylogeny-wide analysis of social amoeba genomes highlights ancient origins for complex intercellular communication.</title>
        <authorList>
            <person name="Heidel A.J."/>
            <person name="Lawal H.M."/>
            <person name="Felder M."/>
            <person name="Schilde C."/>
            <person name="Helps N.R."/>
            <person name="Tunggal B."/>
            <person name="Rivero F."/>
            <person name="John U."/>
            <person name="Schleicher M."/>
            <person name="Eichinger L."/>
            <person name="Platzer M."/>
            <person name="Noegel A.A."/>
            <person name="Schaap P."/>
            <person name="Gloeckner G."/>
        </authorList>
    </citation>
    <scope>NUCLEOTIDE SEQUENCE [LARGE SCALE GENOMIC DNA]</scope>
    <source>
        <strain evidence="4">ATCC 26659 / Pp 5 / PN500</strain>
    </source>
</reference>
<dbReference type="Proteomes" id="UP000001396">
    <property type="component" value="Unassembled WGS sequence"/>
</dbReference>